<gene>
    <name evidence="2" type="ORF">DILT_LOCUS459</name>
</gene>
<feature type="region of interest" description="Disordered" evidence="1">
    <location>
        <begin position="1"/>
        <end position="25"/>
    </location>
</feature>
<accession>A0A3P6PZF1</accession>
<feature type="compositionally biased region" description="Basic and acidic residues" evidence="1">
    <location>
        <begin position="11"/>
        <end position="25"/>
    </location>
</feature>
<dbReference type="EMBL" id="UYRU01001933">
    <property type="protein sequence ID" value="VDK32915.1"/>
    <property type="molecule type" value="Genomic_DNA"/>
</dbReference>
<dbReference type="AlphaFoldDB" id="A0A3P6PZF1"/>
<dbReference type="Proteomes" id="UP000281553">
    <property type="component" value="Unassembled WGS sequence"/>
</dbReference>
<evidence type="ECO:0000256" key="1">
    <source>
        <dbReference type="SAM" id="MobiDB-lite"/>
    </source>
</evidence>
<name>A0A3P6PZF1_DIBLA</name>
<proteinExistence type="predicted"/>
<keyword evidence="3" id="KW-1185">Reference proteome</keyword>
<dbReference type="OrthoDB" id="3549872at2759"/>
<protein>
    <submittedName>
        <fullName evidence="2">Uncharacterized protein</fullName>
    </submittedName>
</protein>
<evidence type="ECO:0000313" key="3">
    <source>
        <dbReference type="Proteomes" id="UP000281553"/>
    </source>
</evidence>
<sequence length="82" mass="9588">MQTEVSLAQRRLTESEEKLRSRERTMNQALEDCKRDTKRMEESKQLLQSRVRCKSGTPKFISASGSPTYWIEYEVKSAELES</sequence>
<organism evidence="2 3">
    <name type="scientific">Dibothriocephalus latus</name>
    <name type="common">Fish tapeworm</name>
    <name type="synonym">Diphyllobothrium latum</name>
    <dbReference type="NCBI Taxonomy" id="60516"/>
    <lineage>
        <taxon>Eukaryota</taxon>
        <taxon>Metazoa</taxon>
        <taxon>Spiralia</taxon>
        <taxon>Lophotrochozoa</taxon>
        <taxon>Platyhelminthes</taxon>
        <taxon>Cestoda</taxon>
        <taxon>Eucestoda</taxon>
        <taxon>Diphyllobothriidea</taxon>
        <taxon>Diphyllobothriidae</taxon>
        <taxon>Dibothriocephalus</taxon>
    </lineage>
</organism>
<reference evidence="2 3" key="1">
    <citation type="submission" date="2018-11" db="EMBL/GenBank/DDBJ databases">
        <authorList>
            <consortium name="Pathogen Informatics"/>
        </authorList>
    </citation>
    <scope>NUCLEOTIDE SEQUENCE [LARGE SCALE GENOMIC DNA]</scope>
</reference>
<evidence type="ECO:0000313" key="2">
    <source>
        <dbReference type="EMBL" id="VDK32915.1"/>
    </source>
</evidence>